<dbReference type="AlphaFoldDB" id="A0A9D4CW03"/>
<organism evidence="1 2">
    <name type="scientific">Dreissena polymorpha</name>
    <name type="common">Zebra mussel</name>
    <name type="synonym">Mytilus polymorpha</name>
    <dbReference type="NCBI Taxonomy" id="45954"/>
    <lineage>
        <taxon>Eukaryota</taxon>
        <taxon>Metazoa</taxon>
        <taxon>Spiralia</taxon>
        <taxon>Lophotrochozoa</taxon>
        <taxon>Mollusca</taxon>
        <taxon>Bivalvia</taxon>
        <taxon>Autobranchia</taxon>
        <taxon>Heteroconchia</taxon>
        <taxon>Euheterodonta</taxon>
        <taxon>Imparidentia</taxon>
        <taxon>Neoheterodontei</taxon>
        <taxon>Myida</taxon>
        <taxon>Dreissenoidea</taxon>
        <taxon>Dreissenidae</taxon>
        <taxon>Dreissena</taxon>
    </lineage>
</organism>
<dbReference type="SUPFAM" id="SSF50630">
    <property type="entry name" value="Acid proteases"/>
    <property type="match status" value="1"/>
</dbReference>
<dbReference type="EMBL" id="JAIWYP010000011">
    <property type="protein sequence ID" value="KAH3734536.1"/>
    <property type="molecule type" value="Genomic_DNA"/>
</dbReference>
<keyword evidence="2" id="KW-1185">Reference proteome</keyword>
<proteinExistence type="predicted"/>
<protein>
    <submittedName>
        <fullName evidence="1">Uncharacterized protein</fullName>
    </submittedName>
</protein>
<dbReference type="Pfam" id="PF13975">
    <property type="entry name" value="gag-asp_proteas"/>
    <property type="match status" value="1"/>
</dbReference>
<name>A0A9D4CW03_DREPO</name>
<accession>A0A9D4CW03</accession>
<evidence type="ECO:0000313" key="2">
    <source>
        <dbReference type="Proteomes" id="UP000828390"/>
    </source>
</evidence>
<dbReference type="InterPro" id="IPR021109">
    <property type="entry name" value="Peptidase_aspartic_dom_sf"/>
</dbReference>
<gene>
    <name evidence="1" type="ORF">DPMN_040975</name>
</gene>
<sequence length="150" mass="16696">MIGGRRSSRAVAIRMKRLLIGRYRGQGSWQGGYVHDKVNGHPVTFTIYTGASRTIILRAFNQFVVTSRPQWDQSARLVYANGVPIKGAGGAIMDLELCLLILSEKVIIAEIEDEALMGYDFLKGRHGEPADILLSSNTILHDIHKYLKKS</sequence>
<dbReference type="Proteomes" id="UP000828390">
    <property type="component" value="Unassembled WGS sequence"/>
</dbReference>
<dbReference type="Gene3D" id="2.40.70.10">
    <property type="entry name" value="Acid Proteases"/>
    <property type="match status" value="1"/>
</dbReference>
<reference evidence="1" key="2">
    <citation type="submission" date="2020-11" db="EMBL/GenBank/DDBJ databases">
        <authorList>
            <person name="McCartney M.A."/>
            <person name="Auch B."/>
            <person name="Kono T."/>
            <person name="Mallez S."/>
            <person name="Becker A."/>
            <person name="Gohl D.M."/>
            <person name="Silverstein K.A.T."/>
            <person name="Koren S."/>
            <person name="Bechman K.B."/>
            <person name="Herman A."/>
            <person name="Abrahante J.E."/>
            <person name="Garbe J."/>
        </authorList>
    </citation>
    <scope>NUCLEOTIDE SEQUENCE</scope>
    <source>
        <strain evidence="1">Duluth1</strain>
        <tissue evidence="1">Whole animal</tissue>
    </source>
</reference>
<evidence type="ECO:0000313" key="1">
    <source>
        <dbReference type="EMBL" id="KAH3734536.1"/>
    </source>
</evidence>
<reference evidence="1" key="1">
    <citation type="journal article" date="2019" name="bioRxiv">
        <title>The Genome of the Zebra Mussel, Dreissena polymorpha: A Resource for Invasive Species Research.</title>
        <authorList>
            <person name="McCartney M.A."/>
            <person name="Auch B."/>
            <person name="Kono T."/>
            <person name="Mallez S."/>
            <person name="Zhang Y."/>
            <person name="Obille A."/>
            <person name="Becker A."/>
            <person name="Abrahante J.E."/>
            <person name="Garbe J."/>
            <person name="Badalamenti J.P."/>
            <person name="Herman A."/>
            <person name="Mangelson H."/>
            <person name="Liachko I."/>
            <person name="Sullivan S."/>
            <person name="Sone E.D."/>
            <person name="Koren S."/>
            <person name="Silverstein K.A.T."/>
            <person name="Beckman K.B."/>
            <person name="Gohl D.M."/>
        </authorList>
    </citation>
    <scope>NUCLEOTIDE SEQUENCE</scope>
    <source>
        <strain evidence="1">Duluth1</strain>
        <tissue evidence="1">Whole animal</tissue>
    </source>
</reference>
<comment type="caution">
    <text evidence="1">The sequence shown here is derived from an EMBL/GenBank/DDBJ whole genome shotgun (WGS) entry which is preliminary data.</text>
</comment>